<comment type="caution">
    <text evidence="3">The sequence shown here is derived from an EMBL/GenBank/DDBJ whole genome shotgun (WGS) entry which is preliminary data.</text>
</comment>
<protein>
    <recommendedName>
        <fullName evidence="2">Tyr recombinase domain-containing protein</fullName>
    </recommendedName>
</protein>
<dbReference type="GO" id="GO:0003677">
    <property type="term" value="F:DNA binding"/>
    <property type="evidence" value="ECO:0007669"/>
    <property type="project" value="InterPro"/>
</dbReference>
<dbReference type="Proteomes" id="UP001152320">
    <property type="component" value="Chromosome 21"/>
</dbReference>
<name>A0A9Q1BE17_HOLLE</name>
<reference evidence="3" key="1">
    <citation type="submission" date="2021-10" db="EMBL/GenBank/DDBJ databases">
        <title>Tropical sea cucumber genome reveals ecological adaptation and Cuvierian tubules defense mechanism.</title>
        <authorList>
            <person name="Chen T."/>
        </authorList>
    </citation>
    <scope>NUCLEOTIDE SEQUENCE</scope>
    <source>
        <strain evidence="3">Nanhai2018</strain>
        <tissue evidence="3">Muscle</tissue>
    </source>
</reference>
<evidence type="ECO:0000313" key="3">
    <source>
        <dbReference type="EMBL" id="KAJ8021978.1"/>
    </source>
</evidence>
<dbReference type="Pfam" id="PF00589">
    <property type="entry name" value="Phage_integrase"/>
    <property type="match status" value="1"/>
</dbReference>
<evidence type="ECO:0000256" key="1">
    <source>
        <dbReference type="ARBA" id="ARBA00023172"/>
    </source>
</evidence>
<dbReference type="InterPro" id="IPR013762">
    <property type="entry name" value="Integrase-like_cat_sf"/>
</dbReference>
<dbReference type="InterPro" id="IPR011010">
    <property type="entry name" value="DNA_brk_join_enz"/>
</dbReference>
<organism evidence="3 4">
    <name type="scientific">Holothuria leucospilota</name>
    <name type="common">Black long sea cucumber</name>
    <name type="synonym">Mertensiothuria leucospilota</name>
    <dbReference type="NCBI Taxonomy" id="206669"/>
    <lineage>
        <taxon>Eukaryota</taxon>
        <taxon>Metazoa</taxon>
        <taxon>Echinodermata</taxon>
        <taxon>Eleutherozoa</taxon>
        <taxon>Echinozoa</taxon>
        <taxon>Holothuroidea</taxon>
        <taxon>Aspidochirotacea</taxon>
        <taxon>Aspidochirotida</taxon>
        <taxon>Holothuriidae</taxon>
        <taxon>Holothuria</taxon>
    </lineage>
</organism>
<feature type="domain" description="Tyr recombinase" evidence="2">
    <location>
        <begin position="304"/>
        <end position="512"/>
    </location>
</feature>
<sequence>MDDDCILDYAEELIPADPNPSPSGEGTSGRNEITDLKAALSHMQSQMQKICDKVFATGQTPTALLSSAEDTDTDCALVSDNGTSEEQNILSALVSDLEFGKTSGPPVHEKVASLLENVSKEKLSQATMKERCQKYDRPNNIESLQPTQVNKLIWDQLKTYTRNRDMKIQRVQFLNMKAMTALTVMLNEILIAKGTMDKETIMTRATDALALLGSANIDLNQVRRDLIKPELKAEYRGLSSNSSQNSVLLFGDDISQQMRDIADVNKISRRLTSTMCRFGGSYNYTRTRGRGRGGRATFGVHEHRPPSTRYKEIWDASLVLNHLRSLHPLRSLSLKQLSYKLVMLLALTTAQRLQTLYLMDLRDLHIEGNRAVFTIKSLVKQQKPGSKPLQCVLHSYPADSRLDVLKVLQHYIDFTKPIREEETKLLVSYVAPHKRVTTDTLARWLKDVMRQSGIDTEKYKAHSTRAAAASLAHLNRVPVTEILNVAGWTSEKTFATFYNKPISKKDTFAETLLSGPVNNE</sequence>
<keyword evidence="4" id="KW-1185">Reference proteome</keyword>
<dbReference type="AlphaFoldDB" id="A0A9Q1BE17"/>
<evidence type="ECO:0000259" key="2">
    <source>
        <dbReference type="PROSITE" id="PS51898"/>
    </source>
</evidence>
<dbReference type="GO" id="GO:0006310">
    <property type="term" value="P:DNA recombination"/>
    <property type="evidence" value="ECO:0007669"/>
    <property type="project" value="UniProtKB-KW"/>
</dbReference>
<dbReference type="PANTHER" id="PTHR35617:SF3">
    <property type="entry name" value="CORE-BINDING (CB) DOMAIN-CONTAINING PROTEIN"/>
    <property type="match status" value="1"/>
</dbReference>
<accession>A0A9Q1BE17</accession>
<keyword evidence="1" id="KW-0233">DNA recombination</keyword>
<dbReference type="EMBL" id="JAIZAY010000021">
    <property type="protein sequence ID" value="KAJ8021978.1"/>
    <property type="molecule type" value="Genomic_DNA"/>
</dbReference>
<gene>
    <name evidence="3" type="ORF">HOLleu_39334</name>
</gene>
<dbReference type="PANTHER" id="PTHR35617">
    <property type="entry name" value="PHAGE_INTEGRASE DOMAIN-CONTAINING PROTEIN"/>
    <property type="match status" value="1"/>
</dbReference>
<dbReference type="SUPFAM" id="SSF56349">
    <property type="entry name" value="DNA breaking-rejoining enzymes"/>
    <property type="match status" value="1"/>
</dbReference>
<dbReference type="InterPro" id="IPR002104">
    <property type="entry name" value="Integrase_catalytic"/>
</dbReference>
<dbReference type="GO" id="GO:0015074">
    <property type="term" value="P:DNA integration"/>
    <property type="evidence" value="ECO:0007669"/>
    <property type="project" value="InterPro"/>
</dbReference>
<dbReference type="PROSITE" id="PS51898">
    <property type="entry name" value="TYR_RECOMBINASE"/>
    <property type="match status" value="1"/>
</dbReference>
<dbReference type="OrthoDB" id="5963861at2759"/>
<proteinExistence type="predicted"/>
<dbReference type="Gene3D" id="1.10.443.10">
    <property type="entry name" value="Intergrase catalytic core"/>
    <property type="match status" value="1"/>
</dbReference>
<evidence type="ECO:0000313" key="4">
    <source>
        <dbReference type="Proteomes" id="UP001152320"/>
    </source>
</evidence>